<proteinExistence type="predicted"/>
<dbReference type="EMBL" id="CAJVPZ010060203">
    <property type="protein sequence ID" value="CAG8789958.1"/>
    <property type="molecule type" value="Genomic_DNA"/>
</dbReference>
<accession>A0A9N9JP50</accession>
<sequence>LPNQNPTPSANPEIEFLNPLRLFDFPENGKTIPSSKAEREYLEVLEILEPIPQFYQTDIISSEYKLLDDHYKVEIEKESIYVQDSIKTLE</sequence>
<gene>
    <name evidence="1" type="ORF">RFULGI_LOCUS16643</name>
</gene>
<dbReference type="Proteomes" id="UP000789396">
    <property type="component" value="Unassembled WGS sequence"/>
</dbReference>
<dbReference type="AlphaFoldDB" id="A0A9N9JP50"/>
<organism evidence="1 2">
    <name type="scientific">Racocetra fulgida</name>
    <dbReference type="NCBI Taxonomy" id="60492"/>
    <lineage>
        <taxon>Eukaryota</taxon>
        <taxon>Fungi</taxon>
        <taxon>Fungi incertae sedis</taxon>
        <taxon>Mucoromycota</taxon>
        <taxon>Glomeromycotina</taxon>
        <taxon>Glomeromycetes</taxon>
        <taxon>Diversisporales</taxon>
        <taxon>Gigasporaceae</taxon>
        <taxon>Racocetra</taxon>
    </lineage>
</organism>
<dbReference type="OrthoDB" id="2383385at2759"/>
<feature type="non-terminal residue" evidence="1">
    <location>
        <position position="1"/>
    </location>
</feature>
<protein>
    <submittedName>
        <fullName evidence="1">16412_t:CDS:1</fullName>
    </submittedName>
</protein>
<name>A0A9N9JP50_9GLOM</name>
<evidence type="ECO:0000313" key="2">
    <source>
        <dbReference type="Proteomes" id="UP000789396"/>
    </source>
</evidence>
<reference evidence="1" key="1">
    <citation type="submission" date="2021-06" db="EMBL/GenBank/DDBJ databases">
        <authorList>
            <person name="Kallberg Y."/>
            <person name="Tangrot J."/>
            <person name="Rosling A."/>
        </authorList>
    </citation>
    <scope>NUCLEOTIDE SEQUENCE</scope>
    <source>
        <strain evidence="1">IN212</strain>
    </source>
</reference>
<keyword evidence="2" id="KW-1185">Reference proteome</keyword>
<comment type="caution">
    <text evidence="1">The sequence shown here is derived from an EMBL/GenBank/DDBJ whole genome shotgun (WGS) entry which is preliminary data.</text>
</comment>
<evidence type="ECO:0000313" key="1">
    <source>
        <dbReference type="EMBL" id="CAG8789958.1"/>
    </source>
</evidence>
<feature type="non-terminal residue" evidence="1">
    <location>
        <position position="90"/>
    </location>
</feature>